<feature type="signal peptide" evidence="3">
    <location>
        <begin position="1"/>
        <end position="18"/>
    </location>
</feature>
<dbReference type="EMBL" id="OUUZ01000011">
    <property type="protein sequence ID" value="SPQ23825.1"/>
    <property type="molecule type" value="Genomic_DNA"/>
</dbReference>
<feature type="region of interest" description="Disordered" evidence="2">
    <location>
        <begin position="677"/>
        <end position="704"/>
    </location>
</feature>
<proteinExistence type="predicted"/>
<name>A0A446BMV6_9PEZI</name>
<feature type="chain" id="PRO_5018988243" evidence="3">
    <location>
        <begin position="19"/>
        <end position="770"/>
    </location>
</feature>
<evidence type="ECO:0000256" key="1">
    <source>
        <dbReference type="SAM" id="Coils"/>
    </source>
</evidence>
<dbReference type="AlphaFoldDB" id="A0A446BMV6"/>
<organism evidence="4 5">
    <name type="scientific">Thermothielavioides terrestris</name>
    <dbReference type="NCBI Taxonomy" id="2587410"/>
    <lineage>
        <taxon>Eukaryota</taxon>
        <taxon>Fungi</taxon>
        <taxon>Dikarya</taxon>
        <taxon>Ascomycota</taxon>
        <taxon>Pezizomycotina</taxon>
        <taxon>Sordariomycetes</taxon>
        <taxon>Sordariomycetidae</taxon>
        <taxon>Sordariales</taxon>
        <taxon>Chaetomiaceae</taxon>
        <taxon>Thermothielavioides</taxon>
    </lineage>
</organism>
<evidence type="ECO:0000313" key="5">
    <source>
        <dbReference type="Proteomes" id="UP000289323"/>
    </source>
</evidence>
<evidence type="ECO:0000256" key="2">
    <source>
        <dbReference type="SAM" id="MobiDB-lite"/>
    </source>
</evidence>
<gene>
    <name evidence="4" type="ORF">TT172_LOCUS6244</name>
</gene>
<feature type="coiled-coil region" evidence="1">
    <location>
        <begin position="147"/>
        <end position="174"/>
    </location>
</feature>
<accession>A0A446BMV6</accession>
<protein>
    <submittedName>
        <fullName evidence="4">80dd20aa-064b-410c-b128-6fa3a84fe76f</fullName>
    </submittedName>
</protein>
<dbReference type="Proteomes" id="UP000289323">
    <property type="component" value="Unassembled WGS sequence"/>
</dbReference>
<keyword evidence="3" id="KW-0732">Signal</keyword>
<sequence length="770" mass="80463">MVGSALALSLIGLGAVQALPARKPVEQRQVWLPGGSGTFTPGDGSLPPCLTDQPLNEQPPCLLPPIVGGLNPPKEKRQLSIGDGSSVFTPGQGSIPVCLTNVSLSEQPPCILPPITGGLLPPTLPPTNNKREFVLPPDANSNPKRVIAELELDLERLQNKLHKSQEDLDDIEAIKAALQYLAGITNISAPPGSGSTFTPGKRSFVLPPDAASNPKRVIAELELDLEKLQNKPHKSQEDLDDIEAIKAALQYLAGITNISAPPGSGSTFTPGKRGFVLPPDANTNPKKVIAELELDLERLQNKPNKSQEDLEDIEAIKVALKYLAGISNISAPRAPAARSPLANAPSLENQKYKTQQDLDDIVAIKAALRYLAGIANISAPPGTGSTFTPGKRHFVLPPDANSNPKRVIAELELDLERLQNKPNKSAEDLDDIEAIKAALKYLAGITSISAPPGTGSTFTPGKRAAAFNPDTVGTYAAECPNLDGAELALENLLHKANPTIGEQIIEQKLVAFLRGCGITIVKSPDGTTTILKPSDKRDVATTQLNVAGLQNAYAALLDAATQVAPNPPSFDNWLVLHQIAGLIELYGGSTTLTADSAAASTASAAKRQSTVTVGTKTCQAGDITGLRGALAALLASYGDPAKAPTDIFLVEQVVVSALQLCGQSVAGWTTLTPDATIPGGPITPDPTVPGDSIHPSDRRRGETATADPAALLAALKALEDAYGSYGSPDIPAPVWLIMLNAVTVLQSIPGVTVPGWPVLGQGSVVLTPST</sequence>
<evidence type="ECO:0000313" key="4">
    <source>
        <dbReference type="EMBL" id="SPQ23825.1"/>
    </source>
</evidence>
<keyword evidence="1" id="KW-0175">Coiled coil</keyword>
<evidence type="ECO:0000256" key="3">
    <source>
        <dbReference type="SAM" id="SignalP"/>
    </source>
</evidence>
<reference evidence="4 5" key="1">
    <citation type="submission" date="2018-04" db="EMBL/GenBank/DDBJ databases">
        <authorList>
            <person name="Huttner S."/>
            <person name="Dainat J."/>
        </authorList>
    </citation>
    <scope>NUCLEOTIDE SEQUENCE [LARGE SCALE GENOMIC DNA]</scope>
</reference>